<name>A0A154NWQ1_DUFNO</name>
<feature type="compositionally biased region" description="Low complexity" evidence="1">
    <location>
        <begin position="1"/>
        <end position="13"/>
    </location>
</feature>
<keyword evidence="3" id="KW-1185">Reference proteome</keyword>
<sequence>MGKPAGDSAASDSSDNERKETMGNEQKSRAKRKKRKRSLDDLHQRLHKSRTVCET</sequence>
<dbReference type="EMBL" id="KQ434776">
    <property type="protein sequence ID" value="KZC04115.1"/>
    <property type="molecule type" value="Genomic_DNA"/>
</dbReference>
<evidence type="ECO:0000313" key="2">
    <source>
        <dbReference type="EMBL" id="KZC04115.1"/>
    </source>
</evidence>
<protein>
    <submittedName>
        <fullName evidence="2">Uncharacterized protein</fullName>
    </submittedName>
</protein>
<proteinExistence type="predicted"/>
<dbReference type="Proteomes" id="UP000076502">
    <property type="component" value="Unassembled WGS sequence"/>
</dbReference>
<feature type="compositionally biased region" description="Basic residues" evidence="1">
    <location>
        <begin position="45"/>
        <end position="55"/>
    </location>
</feature>
<gene>
    <name evidence="2" type="ORF">WN55_04052</name>
</gene>
<evidence type="ECO:0000313" key="3">
    <source>
        <dbReference type="Proteomes" id="UP000076502"/>
    </source>
</evidence>
<evidence type="ECO:0000256" key="1">
    <source>
        <dbReference type="SAM" id="MobiDB-lite"/>
    </source>
</evidence>
<feature type="compositionally biased region" description="Basic and acidic residues" evidence="1">
    <location>
        <begin position="15"/>
        <end position="28"/>
    </location>
</feature>
<reference evidence="2 3" key="1">
    <citation type="submission" date="2015-07" db="EMBL/GenBank/DDBJ databases">
        <title>The genome of Dufourea novaeangliae.</title>
        <authorList>
            <person name="Pan H."/>
            <person name="Kapheim K."/>
        </authorList>
    </citation>
    <scope>NUCLEOTIDE SEQUENCE [LARGE SCALE GENOMIC DNA]</scope>
    <source>
        <strain evidence="2">0120121106</strain>
        <tissue evidence="2">Whole body</tissue>
    </source>
</reference>
<accession>A0A154NWQ1</accession>
<organism evidence="2 3">
    <name type="scientific">Dufourea novaeangliae</name>
    <name type="common">Sweat bee</name>
    <dbReference type="NCBI Taxonomy" id="178035"/>
    <lineage>
        <taxon>Eukaryota</taxon>
        <taxon>Metazoa</taxon>
        <taxon>Ecdysozoa</taxon>
        <taxon>Arthropoda</taxon>
        <taxon>Hexapoda</taxon>
        <taxon>Insecta</taxon>
        <taxon>Pterygota</taxon>
        <taxon>Neoptera</taxon>
        <taxon>Endopterygota</taxon>
        <taxon>Hymenoptera</taxon>
        <taxon>Apocrita</taxon>
        <taxon>Aculeata</taxon>
        <taxon>Apoidea</taxon>
        <taxon>Anthophila</taxon>
        <taxon>Halictidae</taxon>
        <taxon>Rophitinae</taxon>
        <taxon>Dufourea</taxon>
    </lineage>
</organism>
<feature type="region of interest" description="Disordered" evidence="1">
    <location>
        <begin position="1"/>
        <end position="55"/>
    </location>
</feature>
<dbReference type="AlphaFoldDB" id="A0A154NWQ1"/>